<dbReference type="AlphaFoldDB" id="A0AAQ3S2D8"/>
<reference evidence="2 3" key="1">
    <citation type="journal article" date="2023" name="Life. Sci Alliance">
        <title>Evolutionary insights into 3D genome organization and epigenetic landscape of Vigna mungo.</title>
        <authorList>
            <person name="Junaid A."/>
            <person name="Singh B."/>
            <person name="Bhatia S."/>
        </authorList>
    </citation>
    <scope>NUCLEOTIDE SEQUENCE [LARGE SCALE GENOMIC DNA]</scope>
    <source>
        <strain evidence="2">Urdbean</strain>
    </source>
</reference>
<feature type="region of interest" description="Disordered" evidence="1">
    <location>
        <begin position="56"/>
        <end position="80"/>
    </location>
</feature>
<proteinExistence type="predicted"/>
<dbReference type="Proteomes" id="UP001374535">
    <property type="component" value="Chromosome 4"/>
</dbReference>
<name>A0AAQ3S2D8_VIGMU</name>
<organism evidence="2 3">
    <name type="scientific">Vigna mungo</name>
    <name type="common">Black gram</name>
    <name type="synonym">Phaseolus mungo</name>
    <dbReference type="NCBI Taxonomy" id="3915"/>
    <lineage>
        <taxon>Eukaryota</taxon>
        <taxon>Viridiplantae</taxon>
        <taxon>Streptophyta</taxon>
        <taxon>Embryophyta</taxon>
        <taxon>Tracheophyta</taxon>
        <taxon>Spermatophyta</taxon>
        <taxon>Magnoliopsida</taxon>
        <taxon>eudicotyledons</taxon>
        <taxon>Gunneridae</taxon>
        <taxon>Pentapetalae</taxon>
        <taxon>rosids</taxon>
        <taxon>fabids</taxon>
        <taxon>Fabales</taxon>
        <taxon>Fabaceae</taxon>
        <taxon>Papilionoideae</taxon>
        <taxon>50 kb inversion clade</taxon>
        <taxon>NPAAA clade</taxon>
        <taxon>indigoferoid/millettioid clade</taxon>
        <taxon>Phaseoleae</taxon>
        <taxon>Vigna</taxon>
    </lineage>
</organism>
<evidence type="ECO:0000256" key="1">
    <source>
        <dbReference type="SAM" id="MobiDB-lite"/>
    </source>
</evidence>
<keyword evidence="3" id="KW-1185">Reference proteome</keyword>
<evidence type="ECO:0000313" key="3">
    <source>
        <dbReference type="Proteomes" id="UP001374535"/>
    </source>
</evidence>
<protein>
    <submittedName>
        <fullName evidence="2">Uncharacterized protein</fullName>
    </submittedName>
</protein>
<evidence type="ECO:0000313" key="2">
    <source>
        <dbReference type="EMBL" id="WVZ13938.1"/>
    </source>
</evidence>
<dbReference type="EMBL" id="CP144697">
    <property type="protein sequence ID" value="WVZ13938.1"/>
    <property type="molecule type" value="Genomic_DNA"/>
</dbReference>
<gene>
    <name evidence="2" type="ORF">V8G54_011504</name>
</gene>
<sequence>MRIAFLLISPNLRNPTFSPLLNLPQSTNVVNSSADSYQRRNRRERSVHDYLLIPLTRSKSKSESPPSSHELPRALPPLERERQLGKPFSFSLIIRFKCRHRKVR</sequence>
<accession>A0AAQ3S2D8</accession>